<dbReference type="Proteomes" id="UP000301870">
    <property type="component" value="Unplaced"/>
</dbReference>
<accession>A0A9J7ETP6</accession>
<dbReference type="AlphaFoldDB" id="A0A9J7ETP6"/>
<dbReference type="GeneID" id="111362291"/>
<protein>
    <submittedName>
        <fullName evidence="3">Uncharacterized protein LOC111362291</fullName>
    </submittedName>
</protein>
<evidence type="ECO:0000313" key="3">
    <source>
        <dbReference type="RefSeq" id="XP_022834707.1"/>
    </source>
</evidence>
<feature type="transmembrane region" description="Helical" evidence="1">
    <location>
        <begin position="126"/>
        <end position="151"/>
    </location>
</feature>
<reference evidence="3" key="1">
    <citation type="submission" date="2025-08" db="UniProtKB">
        <authorList>
            <consortium name="RefSeq"/>
        </authorList>
    </citation>
    <scope>IDENTIFICATION</scope>
    <source>
        <strain evidence="3">Ishihara</strain>
        <tissue evidence="3">Whole body</tissue>
    </source>
</reference>
<sequence length="169" mass="19038">MFIQKLAPKSFLGKFTLQKGSLVVGIITLIISVICVISIAIEILYYKECKGCSSLVMHNAYSFSINAAIYCLFMFFVNLWFIWGVRNRKSSVVLSWVVVTGLWWGQSLVLVFVLLCMYITDTSLGWMVALAGAIIAYIIMAYFILVAYGYWLSIRKRTIVTPVTSTVAE</sequence>
<feature type="transmembrane region" description="Helical" evidence="1">
    <location>
        <begin position="93"/>
        <end position="120"/>
    </location>
</feature>
<organism evidence="2 3">
    <name type="scientific">Spodoptera litura</name>
    <name type="common">Asian cotton leafworm</name>
    <dbReference type="NCBI Taxonomy" id="69820"/>
    <lineage>
        <taxon>Eukaryota</taxon>
        <taxon>Metazoa</taxon>
        <taxon>Ecdysozoa</taxon>
        <taxon>Arthropoda</taxon>
        <taxon>Hexapoda</taxon>
        <taxon>Insecta</taxon>
        <taxon>Pterygota</taxon>
        <taxon>Neoptera</taxon>
        <taxon>Endopterygota</taxon>
        <taxon>Lepidoptera</taxon>
        <taxon>Glossata</taxon>
        <taxon>Ditrysia</taxon>
        <taxon>Noctuoidea</taxon>
        <taxon>Noctuidae</taxon>
        <taxon>Amphipyrinae</taxon>
        <taxon>Spodoptera</taxon>
    </lineage>
</organism>
<name>A0A9J7ETP6_SPOLT</name>
<keyword evidence="2" id="KW-1185">Reference proteome</keyword>
<dbReference type="OrthoDB" id="7470197at2759"/>
<proteinExistence type="predicted"/>
<keyword evidence="1" id="KW-1133">Transmembrane helix</keyword>
<feature type="transmembrane region" description="Helical" evidence="1">
    <location>
        <begin position="61"/>
        <end position="81"/>
    </location>
</feature>
<evidence type="ECO:0000313" key="2">
    <source>
        <dbReference type="Proteomes" id="UP000301870"/>
    </source>
</evidence>
<dbReference type="RefSeq" id="XP_022834707.1">
    <property type="nucleotide sequence ID" value="XM_022978939.1"/>
</dbReference>
<evidence type="ECO:0000256" key="1">
    <source>
        <dbReference type="SAM" id="Phobius"/>
    </source>
</evidence>
<keyword evidence="1" id="KW-0472">Membrane</keyword>
<gene>
    <name evidence="3" type="primary">LOC111362291</name>
</gene>
<feature type="transmembrane region" description="Helical" evidence="1">
    <location>
        <begin position="21"/>
        <end position="41"/>
    </location>
</feature>
<dbReference type="KEGG" id="sliu:111362291"/>
<keyword evidence="1" id="KW-0812">Transmembrane</keyword>